<dbReference type="RefSeq" id="XP_041193310.1">
    <property type="nucleotide sequence ID" value="XM_041329389.1"/>
</dbReference>
<dbReference type="Proteomes" id="UP000807769">
    <property type="component" value="Unassembled WGS sequence"/>
</dbReference>
<comment type="caution">
    <text evidence="1">The sequence shown here is derived from an EMBL/GenBank/DDBJ whole genome shotgun (WGS) entry which is preliminary data.</text>
</comment>
<evidence type="ECO:0000313" key="2">
    <source>
        <dbReference type="Proteomes" id="UP000807769"/>
    </source>
</evidence>
<feature type="non-terminal residue" evidence="1">
    <location>
        <position position="65"/>
    </location>
</feature>
<proteinExistence type="predicted"/>
<keyword evidence="2" id="KW-1185">Reference proteome</keyword>
<protein>
    <submittedName>
        <fullName evidence="1">Uncharacterized protein</fullName>
    </submittedName>
</protein>
<dbReference type="OrthoDB" id="3252362at2759"/>
<dbReference type="AlphaFoldDB" id="A0A9P7ECB0"/>
<accession>A0A9P7ECB0</accession>
<feature type="non-terminal residue" evidence="1">
    <location>
        <position position="1"/>
    </location>
</feature>
<reference evidence="1" key="1">
    <citation type="journal article" date="2020" name="New Phytol.">
        <title>Comparative genomics reveals dynamic genome evolution in host specialist ectomycorrhizal fungi.</title>
        <authorList>
            <person name="Lofgren L.A."/>
            <person name="Nguyen N.H."/>
            <person name="Vilgalys R."/>
            <person name="Ruytinx J."/>
            <person name="Liao H.L."/>
            <person name="Branco S."/>
            <person name="Kuo A."/>
            <person name="LaButti K."/>
            <person name="Lipzen A."/>
            <person name="Andreopoulos W."/>
            <person name="Pangilinan J."/>
            <person name="Riley R."/>
            <person name="Hundley H."/>
            <person name="Na H."/>
            <person name="Barry K."/>
            <person name="Grigoriev I.V."/>
            <person name="Stajich J.E."/>
            <person name="Kennedy P.G."/>
        </authorList>
    </citation>
    <scope>NUCLEOTIDE SEQUENCE</scope>
    <source>
        <strain evidence="1">MN1</strain>
    </source>
</reference>
<dbReference type="GeneID" id="64623406"/>
<name>A0A9P7ECB0_9AGAM</name>
<dbReference type="EMBL" id="JABBWG010000015">
    <property type="protein sequence ID" value="KAG1816750.1"/>
    <property type="molecule type" value="Genomic_DNA"/>
</dbReference>
<organism evidence="1 2">
    <name type="scientific">Suillus subaureus</name>
    <dbReference type="NCBI Taxonomy" id="48587"/>
    <lineage>
        <taxon>Eukaryota</taxon>
        <taxon>Fungi</taxon>
        <taxon>Dikarya</taxon>
        <taxon>Basidiomycota</taxon>
        <taxon>Agaricomycotina</taxon>
        <taxon>Agaricomycetes</taxon>
        <taxon>Agaricomycetidae</taxon>
        <taxon>Boletales</taxon>
        <taxon>Suillineae</taxon>
        <taxon>Suillaceae</taxon>
        <taxon>Suillus</taxon>
    </lineage>
</organism>
<gene>
    <name evidence="1" type="ORF">BJ212DRAFT_1221466</name>
</gene>
<sequence>HTTRHYSAMIMMFGMMDNYNTEYTERLHIDFAKDTYCTTNHKDEFVQMMQWLKHKEKIMHHDKYV</sequence>
<evidence type="ECO:0000313" key="1">
    <source>
        <dbReference type="EMBL" id="KAG1816750.1"/>
    </source>
</evidence>